<organism evidence="5 6">
    <name type="scientific">Candidatus Allocopromorpha excrementavium</name>
    <dbReference type="NCBI Taxonomy" id="2840741"/>
    <lineage>
        <taxon>Bacteria</taxon>
        <taxon>Bacillati</taxon>
        <taxon>Bacillota</taxon>
        <taxon>Clostridia</taxon>
        <taxon>Eubacteriales</taxon>
        <taxon>Eubacteriaceae</taxon>
        <taxon>Eubacteriaceae incertae sedis</taxon>
        <taxon>Candidatus Allocopromorpha</taxon>
    </lineage>
</organism>
<evidence type="ECO:0000313" key="6">
    <source>
        <dbReference type="Proteomes" id="UP000824159"/>
    </source>
</evidence>
<comment type="subunit">
    <text evidence="3">Heterodimer of LeuC and LeuD.</text>
</comment>
<gene>
    <name evidence="3 5" type="primary">leuD</name>
    <name evidence="5" type="ORF">IAD12_05230</name>
</gene>
<evidence type="ECO:0000313" key="5">
    <source>
        <dbReference type="EMBL" id="HIT99637.1"/>
    </source>
</evidence>
<accession>A0A9D1HER9</accession>
<dbReference type="AlphaFoldDB" id="A0A9D1HER9"/>
<dbReference type="GO" id="GO:0009098">
    <property type="term" value="P:L-leucine biosynthetic process"/>
    <property type="evidence" value="ECO:0007669"/>
    <property type="project" value="UniProtKB-UniRule"/>
</dbReference>
<comment type="caution">
    <text evidence="5">The sequence shown here is derived from an EMBL/GenBank/DDBJ whole genome shotgun (WGS) entry which is preliminary data.</text>
</comment>
<dbReference type="Proteomes" id="UP000824159">
    <property type="component" value="Unassembled WGS sequence"/>
</dbReference>
<dbReference type="GO" id="GO:0003861">
    <property type="term" value="F:3-isopropylmalate dehydratase activity"/>
    <property type="evidence" value="ECO:0007669"/>
    <property type="project" value="UniProtKB-UniRule"/>
</dbReference>
<evidence type="ECO:0000259" key="4">
    <source>
        <dbReference type="Pfam" id="PF00694"/>
    </source>
</evidence>
<comment type="similarity">
    <text evidence="1 3">Belongs to the LeuD family. LeuD type 2 subfamily.</text>
</comment>
<dbReference type="PANTHER" id="PTHR43345">
    <property type="entry name" value="3-ISOPROPYLMALATE DEHYDRATASE SMALL SUBUNIT 2-RELATED-RELATED"/>
    <property type="match status" value="1"/>
</dbReference>
<dbReference type="EMBL" id="DVLX01000065">
    <property type="protein sequence ID" value="HIT99637.1"/>
    <property type="molecule type" value="Genomic_DNA"/>
</dbReference>
<sequence>MKAHGKVHKYGDNVDTDVIIPARYLNTAEHSELAAHCMEDIDKDFVGKVKKGDIIVGGENFGCGSSREHAPIAIKASGIDCVIAKTFARIFYRNSINIGLPILECPEASEKIEAGDEVSVDFDTGVITNETKGETYNALPFPEFIKDIMAKGGLLKSLNSK</sequence>
<reference evidence="5" key="1">
    <citation type="submission" date="2020-10" db="EMBL/GenBank/DDBJ databases">
        <authorList>
            <person name="Gilroy R."/>
        </authorList>
    </citation>
    <scope>NUCLEOTIDE SEQUENCE</scope>
    <source>
        <strain evidence="5">CHK176-22527</strain>
    </source>
</reference>
<keyword evidence="3" id="KW-0432">Leucine biosynthesis</keyword>
<dbReference type="InterPro" id="IPR050075">
    <property type="entry name" value="LeuD"/>
</dbReference>
<keyword evidence="2 3" id="KW-0456">Lyase</keyword>
<evidence type="ECO:0000256" key="1">
    <source>
        <dbReference type="ARBA" id="ARBA00009869"/>
    </source>
</evidence>
<dbReference type="Pfam" id="PF00694">
    <property type="entry name" value="Aconitase_C"/>
    <property type="match status" value="1"/>
</dbReference>
<comment type="pathway">
    <text evidence="3">Amino-acid biosynthesis; L-leucine biosynthesis; L-leucine from 3-methyl-2-oxobutanoate: step 2/4.</text>
</comment>
<dbReference type="EC" id="4.2.1.33" evidence="3"/>
<protein>
    <recommendedName>
        <fullName evidence="3">3-isopropylmalate dehydratase small subunit</fullName>
        <ecNumber evidence="3">4.2.1.33</ecNumber>
    </recommendedName>
    <alternativeName>
        <fullName evidence="3">Alpha-IPM isomerase</fullName>
        <shortName evidence="3">IPMI</shortName>
    </alternativeName>
    <alternativeName>
        <fullName evidence="3">Isopropylmalate isomerase</fullName>
    </alternativeName>
</protein>
<dbReference type="NCBIfam" id="TIGR02087">
    <property type="entry name" value="LEUD_arch"/>
    <property type="match status" value="1"/>
</dbReference>
<name>A0A9D1HER9_9FIRM</name>
<keyword evidence="3" id="KW-0100">Branched-chain amino acid biosynthesis</keyword>
<dbReference type="InterPro" id="IPR011824">
    <property type="entry name" value="LeuD/DmdB_bac"/>
</dbReference>
<dbReference type="InterPro" id="IPR033940">
    <property type="entry name" value="IPMI_Swivel"/>
</dbReference>
<dbReference type="Gene3D" id="3.20.19.10">
    <property type="entry name" value="Aconitase, domain 4"/>
    <property type="match status" value="1"/>
</dbReference>
<dbReference type="FunFam" id="3.20.19.10:FF:000007">
    <property type="entry name" value="Isopropylmalate/citramalate isomerase small subunit"/>
    <property type="match status" value="1"/>
</dbReference>
<dbReference type="HAMAP" id="MF_01032">
    <property type="entry name" value="LeuD_type2"/>
    <property type="match status" value="1"/>
</dbReference>
<dbReference type="InterPro" id="IPR015928">
    <property type="entry name" value="Aconitase/3IPM_dehydase_swvl"/>
</dbReference>
<evidence type="ECO:0000256" key="2">
    <source>
        <dbReference type="ARBA" id="ARBA00023239"/>
    </source>
</evidence>
<comment type="catalytic activity">
    <reaction evidence="3">
        <text>(2R,3S)-3-isopropylmalate = (2S)-2-isopropylmalate</text>
        <dbReference type="Rhea" id="RHEA:32287"/>
        <dbReference type="ChEBI" id="CHEBI:1178"/>
        <dbReference type="ChEBI" id="CHEBI:35121"/>
        <dbReference type="EC" id="4.2.1.33"/>
    </reaction>
</comment>
<dbReference type="NCBIfam" id="TIGR02084">
    <property type="entry name" value="leud"/>
    <property type="match status" value="1"/>
</dbReference>
<dbReference type="InterPro" id="IPR000573">
    <property type="entry name" value="AconitaseA/IPMdHydase_ssu_swvl"/>
</dbReference>
<reference evidence="5" key="2">
    <citation type="journal article" date="2021" name="PeerJ">
        <title>Extensive microbial diversity within the chicken gut microbiome revealed by metagenomics and culture.</title>
        <authorList>
            <person name="Gilroy R."/>
            <person name="Ravi A."/>
            <person name="Getino M."/>
            <person name="Pursley I."/>
            <person name="Horton D.L."/>
            <person name="Alikhan N.F."/>
            <person name="Baker D."/>
            <person name="Gharbi K."/>
            <person name="Hall N."/>
            <person name="Watson M."/>
            <person name="Adriaenssens E.M."/>
            <person name="Foster-Nyarko E."/>
            <person name="Jarju S."/>
            <person name="Secka A."/>
            <person name="Antonio M."/>
            <person name="Oren A."/>
            <person name="Chaudhuri R.R."/>
            <person name="La Ragione R."/>
            <person name="Hildebrand F."/>
            <person name="Pallen M.J."/>
        </authorList>
    </citation>
    <scope>NUCLEOTIDE SEQUENCE</scope>
    <source>
        <strain evidence="5">CHK176-22527</strain>
    </source>
</reference>
<dbReference type="InterPro" id="IPR011827">
    <property type="entry name" value="LeuD_type2/HacB/DmdB"/>
</dbReference>
<evidence type="ECO:0000256" key="3">
    <source>
        <dbReference type="HAMAP-Rule" id="MF_01032"/>
    </source>
</evidence>
<dbReference type="CDD" id="cd01577">
    <property type="entry name" value="IPMI_Swivel"/>
    <property type="match status" value="1"/>
</dbReference>
<comment type="function">
    <text evidence="3">Catalyzes the isomerization between 2-isopropylmalate and 3-isopropylmalate, via the formation of 2-isopropylmaleate.</text>
</comment>
<keyword evidence="3" id="KW-0028">Amino-acid biosynthesis</keyword>
<proteinExistence type="inferred from homology"/>
<dbReference type="PANTHER" id="PTHR43345:SF2">
    <property type="entry name" value="3-ISOPROPYLMALATE DEHYDRATASE SMALL SUBUNIT 1"/>
    <property type="match status" value="1"/>
</dbReference>
<dbReference type="SUPFAM" id="SSF52016">
    <property type="entry name" value="LeuD/IlvD-like"/>
    <property type="match status" value="1"/>
</dbReference>
<feature type="domain" description="Aconitase A/isopropylmalate dehydratase small subunit swivel" evidence="4">
    <location>
        <begin position="43"/>
        <end position="104"/>
    </location>
</feature>